<dbReference type="EMBL" id="ML996695">
    <property type="protein sequence ID" value="KAF2400541.1"/>
    <property type="molecule type" value="Genomic_DNA"/>
</dbReference>
<dbReference type="Proteomes" id="UP000799640">
    <property type="component" value="Unassembled WGS sequence"/>
</dbReference>
<keyword evidence="2" id="KW-1185">Reference proteome</keyword>
<protein>
    <submittedName>
        <fullName evidence="1">Uncharacterized protein</fullName>
    </submittedName>
</protein>
<proteinExistence type="predicted"/>
<organism evidence="1 2">
    <name type="scientific">Trichodelitschia bisporula</name>
    <dbReference type="NCBI Taxonomy" id="703511"/>
    <lineage>
        <taxon>Eukaryota</taxon>
        <taxon>Fungi</taxon>
        <taxon>Dikarya</taxon>
        <taxon>Ascomycota</taxon>
        <taxon>Pezizomycotina</taxon>
        <taxon>Dothideomycetes</taxon>
        <taxon>Dothideomycetes incertae sedis</taxon>
        <taxon>Phaeotrichales</taxon>
        <taxon>Phaeotrichaceae</taxon>
        <taxon>Trichodelitschia</taxon>
    </lineage>
</organism>
<evidence type="ECO:0000313" key="1">
    <source>
        <dbReference type="EMBL" id="KAF2400541.1"/>
    </source>
</evidence>
<evidence type="ECO:0000313" key="2">
    <source>
        <dbReference type="Proteomes" id="UP000799640"/>
    </source>
</evidence>
<gene>
    <name evidence="1" type="ORF">EJ06DRAFT_434038</name>
</gene>
<reference evidence="1" key="1">
    <citation type="journal article" date="2020" name="Stud. Mycol.">
        <title>101 Dothideomycetes genomes: a test case for predicting lifestyles and emergence of pathogens.</title>
        <authorList>
            <person name="Haridas S."/>
            <person name="Albert R."/>
            <person name="Binder M."/>
            <person name="Bloem J."/>
            <person name="Labutti K."/>
            <person name="Salamov A."/>
            <person name="Andreopoulos B."/>
            <person name="Baker S."/>
            <person name="Barry K."/>
            <person name="Bills G."/>
            <person name="Bluhm B."/>
            <person name="Cannon C."/>
            <person name="Castanera R."/>
            <person name="Culley D."/>
            <person name="Daum C."/>
            <person name="Ezra D."/>
            <person name="Gonzalez J."/>
            <person name="Henrissat B."/>
            <person name="Kuo A."/>
            <person name="Liang C."/>
            <person name="Lipzen A."/>
            <person name="Lutzoni F."/>
            <person name="Magnuson J."/>
            <person name="Mondo S."/>
            <person name="Nolan M."/>
            <person name="Ohm R."/>
            <person name="Pangilinan J."/>
            <person name="Park H.-J."/>
            <person name="Ramirez L."/>
            <person name="Alfaro M."/>
            <person name="Sun H."/>
            <person name="Tritt A."/>
            <person name="Yoshinaga Y."/>
            <person name="Zwiers L.-H."/>
            <person name="Turgeon B."/>
            <person name="Goodwin S."/>
            <person name="Spatafora J."/>
            <person name="Crous P."/>
            <person name="Grigoriev I."/>
        </authorList>
    </citation>
    <scope>NUCLEOTIDE SEQUENCE</scope>
    <source>
        <strain evidence="1">CBS 262.69</strain>
    </source>
</reference>
<name>A0A6G1HXA5_9PEZI</name>
<sequence length="71" mass="7999">MFARNEVVPVPQRRDACLRARRVVWTAERWCDSACDCLITCRMPWMEALVCSSAPILLHSVVLSTVSTSFG</sequence>
<dbReference type="AlphaFoldDB" id="A0A6G1HXA5"/>
<accession>A0A6G1HXA5</accession>